<dbReference type="Proteomes" id="UP000001038">
    <property type="component" value="Chromosome 22"/>
</dbReference>
<dbReference type="Bgee" id="ENSORLG00000027908">
    <property type="expression patterns" value="Expressed in adult organism and 3 other cell types or tissues"/>
</dbReference>
<dbReference type="AlphaFoldDB" id="A0A3B3HH73"/>
<evidence type="ECO:0000313" key="1">
    <source>
        <dbReference type="Ensembl" id="ENSORLP00000031266.1"/>
    </source>
</evidence>
<dbReference type="Ensembl" id="ENSORLT00000037440.1">
    <property type="protein sequence ID" value="ENSORLP00000031266.1"/>
    <property type="gene ID" value="ENSORLG00000027908.1"/>
</dbReference>
<sequence>MSGFNKPYYSQPVRLRLCVGISSGFAAEESCSEERWGSKTEPIREIHLLKDCSLSEITCTALGSALRSNPSHLTELDLSNNCNLQDSGNCPTVQVPDTLCKSPGLHELLL</sequence>
<organism evidence="1 2">
    <name type="scientific">Oryzias latipes</name>
    <name type="common">Japanese rice fish</name>
    <name type="synonym">Japanese killifish</name>
    <dbReference type="NCBI Taxonomy" id="8090"/>
    <lineage>
        <taxon>Eukaryota</taxon>
        <taxon>Metazoa</taxon>
        <taxon>Chordata</taxon>
        <taxon>Craniata</taxon>
        <taxon>Vertebrata</taxon>
        <taxon>Euteleostomi</taxon>
        <taxon>Actinopterygii</taxon>
        <taxon>Neopterygii</taxon>
        <taxon>Teleostei</taxon>
        <taxon>Neoteleostei</taxon>
        <taxon>Acanthomorphata</taxon>
        <taxon>Ovalentaria</taxon>
        <taxon>Atherinomorphae</taxon>
        <taxon>Beloniformes</taxon>
        <taxon>Adrianichthyidae</taxon>
        <taxon>Oryziinae</taxon>
        <taxon>Oryzias</taxon>
    </lineage>
</organism>
<dbReference type="Gene3D" id="3.80.10.10">
    <property type="entry name" value="Ribonuclease Inhibitor"/>
    <property type="match status" value="1"/>
</dbReference>
<reference evidence="1" key="2">
    <citation type="submission" date="2025-08" db="UniProtKB">
        <authorList>
            <consortium name="Ensembl"/>
        </authorList>
    </citation>
    <scope>IDENTIFICATION</scope>
    <source>
        <strain evidence="1">Hd-rR</strain>
    </source>
</reference>
<name>A0A3B3HH73_ORYLA</name>
<dbReference type="SUPFAM" id="SSF52047">
    <property type="entry name" value="RNI-like"/>
    <property type="match status" value="1"/>
</dbReference>
<reference evidence="1 2" key="1">
    <citation type="journal article" date="2007" name="Nature">
        <title>The medaka draft genome and insights into vertebrate genome evolution.</title>
        <authorList>
            <person name="Kasahara M."/>
            <person name="Naruse K."/>
            <person name="Sasaki S."/>
            <person name="Nakatani Y."/>
            <person name="Qu W."/>
            <person name="Ahsan B."/>
            <person name="Yamada T."/>
            <person name="Nagayasu Y."/>
            <person name="Doi K."/>
            <person name="Kasai Y."/>
            <person name="Jindo T."/>
            <person name="Kobayashi D."/>
            <person name="Shimada A."/>
            <person name="Toyoda A."/>
            <person name="Kuroki Y."/>
            <person name="Fujiyama A."/>
            <person name="Sasaki T."/>
            <person name="Shimizu A."/>
            <person name="Asakawa S."/>
            <person name="Shimizu N."/>
            <person name="Hashimoto S."/>
            <person name="Yang J."/>
            <person name="Lee Y."/>
            <person name="Matsushima K."/>
            <person name="Sugano S."/>
            <person name="Sakaizumi M."/>
            <person name="Narita T."/>
            <person name="Ohishi K."/>
            <person name="Haga S."/>
            <person name="Ohta F."/>
            <person name="Nomoto H."/>
            <person name="Nogata K."/>
            <person name="Morishita T."/>
            <person name="Endo T."/>
            <person name="Shin-I T."/>
            <person name="Takeda H."/>
            <person name="Morishita S."/>
            <person name="Kohara Y."/>
        </authorList>
    </citation>
    <scope>NUCLEOTIDE SEQUENCE [LARGE SCALE GENOMIC DNA]</scope>
    <source>
        <strain evidence="1 2">Hd-rR</strain>
    </source>
</reference>
<dbReference type="InParanoid" id="A0A3B3HH73"/>
<evidence type="ECO:0000313" key="2">
    <source>
        <dbReference type="Proteomes" id="UP000001038"/>
    </source>
</evidence>
<accession>A0A3B3HH73</accession>
<dbReference type="InterPro" id="IPR032675">
    <property type="entry name" value="LRR_dom_sf"/>
</dbReference>
<reference evidence="1" key="3">
    <citation type="submission" date="2025-09" db="UniProtKB">
        <authorList>
            <consortium name="Ensembl"/>
        </authorList>
    </citation>
    <scope>IDENTIFICATION</scope>
    <source>
        <strain evidence="1">Hd-rR</strain>
    </source>
</reference>
<proteinExistence type="predicted"/>
<protein>
    <submittedName>
        <fullName evidence="1">Uncharacterized protein</fullName>
    </submittedName>
</protein>
<keyword evidence="2" id="KW-1185">Reference proteome</keyword>